<keyword evidence="1" id="KW-0808">Transferase</keyword>
<proteinExistence type="predicted"/>
<dbReference type="Pfam" id="PF14305">
    <property type="entry name" value="ATPgrasp_TupA"/>
    <property type="match status" value="1"/>
</dbReference>
<dbReference type="Proteomes" id="UP000433928">
    <property type="component" value="Unassembled WGS sequence"/>
</dbReference>
<dbReference type="InterPro" id="IPR029465">
    <property type="entry name" value="ATPgrasp_TupA"/>
</dbReference>
<dbReference type="SUPFAM" id="SSF56059">
    <property type="entry name" value="Glutathione synthetase ATP-binding domain-like"/>
    <property type="match status" value="1"/>
</dbReference>
<gene>
    <name evidence="1" type="ORF">ERS852510_02206</name>
    <name evidence="2" type="ORF">GAQ59_11465</name>
</gene>
<dbReference type="EMBL" id="WCUG01000008">
    <property type="protein sequence ID" value="KAB4169784.1"/>
    <property type="molecule type" value="Genomic_DNA"/>
</dbReference>
<sequence length="305" mass="36191">MKKLLLPIKKVYWFFKHYYKLYLSHYNRKKYADILFRDQFGRNIDWENPRDLNEKIQWLAYCTDTSLWTLCADKYRMREFIKSENCEELLVPLYGHWDKAADIDFDSLPNKFVLKPNHGYGDVIIVKDKNRINKNAVCNQLQKSIDTPWGRETGEFHYLGIKPCIIAEMLLEPDSANGLVDYKVWCFNGKPYYIFTGSNRDVITHKVVFNLFTTSWERLDSFMSEPYRNDVPVQKPTQLAKMLKYAEKLSTKFPEVRVDFYEIKGKLYIGELTFTSNMGRMDFHTQKALIEMGNNLNIKQIKCIQ</sequence>
<reference evidence="2 4" key="2">
    <citation type="journal article" date="2019" name="Nat. Med.">
        <title>A library of human gut bacterial isolates paired with longitudinal multiomics data enables mechanistic microbiome research.</title>
        <authorList>
            <person name="Poyet M."/>
            <person name="Groussin M."/>
            <person name="Gibbons S.M."/>
            <person name="Avila-Pacheco J."/>
            <person name="Jiang X."/>
            <person name="Kearney S.M."/>
            <person name="Perrotta A.R."/>
            <person name="Berdy B."/>
            <person name="Zhao S."/>
            <person name="Lieberman T.D."/>
            <person name="Swanson P.K."/>
            <person name="Smith M."/>
            <person name="Roesemann S."/>
            <person name="Alexander J.E."/>
            <person name="Rich S.A."/>
            <person name="Livny J."/>
            <person name="Vlamakis H."/>
            <person name="Clish C."/>
            <person name="Bullock K."/>
            <person name="Deik A."/>
            <person name="Scott J."/>
            <person name="Pierce K.A."/>
            <person name="Xavier R.J."/>
            <person name="Alm E.J."/>
        </authorList>
    </citation>
    <scope>NUCLEOTIDE SEQUENCE [LARGE SCALE GENOMIC DNA]</scope>
    <source>
        <strain evidence="2 4">BIOML-A27</strain>
    </source>
</reference>
<evidence type="ECO:0000313" key="3">
    <source>
        <dbReference type="Proteomes" id="UP000095766"/>
    </source>
</evidence>
<dbReference type="EMBL" id="CZAO01000010">
    <property type="protein sequence ID" value="CUP73300.1"/>
    <property type="molecule type" value="Genomic_DNA"/>
</dbReference>
<organism evidence="1 3">
    <name type="scientific">Bacteroides uniformis</name>
    <dbReference type="NCBI Taxonomy" id="820"/>
    <lineage>
        <taxon>Bacteria</taxon>
        <taxon>Pseudomonadati</taxon>
        <taxon>Bacteroidota</taxon>
        <taxon>Bacteroidia</taxon>
        <taxon>Bacteroidales</taxon>
        <taxon>Bacteroidaceae</taxon>
        <taxon>Bacteroides</taxon>
    </lineage>
</organism>
<evidence type="ECO:0000313" key="2">
    <source>
        <dbReference type="EMBL" id="KAB4169784.1"/>
    </source>
</evidence>
<evidence type="ECO:0000313" key="1">
    <source>
        <dbReference type="EMBL" id="CUP73300.1"/>
    </source>
</evidence>
<reference evidence="1 3" key="1">
    <citation type="submission" date="2015-09" db="EMBL/GenBank/DDBJ databases">
        <authorList>
            <consortium name="Pathogen Informatics"/>
        </authorList>
    </citation>
    <scope>NUCLEOTIDE SEQUENCE [LARGE SCALE GENOMIC DNA]</scope>
    <source>
        <strain evidence="1 3">2789STDY5834898</strain>
    </source>
</reference>
<dbReference type="RefSeq" id="WP_057253240.1">
    <property type="nucleotide sequence ID" value="NZ_CP072236.1"/>
</dbReference>
<dbReference type="Proteomes" id="UP000095766">
    <property type="component" value="Unassembled WGS sequence"/>
</dbReference>
<evidence type="ECO:0000313" key="4">
    <source>
        <dbReference type="Proteomes" id="UP000433928"/>
    </source>
</evidence>
<protein>
    <submittedName>
        <fullName evidence="1">Glycosyltransferase</fullName>
    </submittedName>
</protein>
<accession>A0A174QQZ2</accession>
<dbReference type="GO" id="GO:0016740">
    <property type="term" value="F:transferase activity"/>
    <property type="evidence" value="ECO:0007669"/>
    <property type="project" value="UniProtKB-KW"/>
</dbReference>
<dbReference type="AlphaFoldDB" id="A0A174QQZ2"/>
<name>A0A174QQZ2_BACUN</name>